<evidence type="ECO:0000256" key="6">
    <source>
        <dbReference type="ARBA" id="ARBA00023777"/>
    </source>
</evidence>
<reference evidence="11" key="1">
    <citation type="journal article" date="2015" name="J. Biotechnol.">
        <title>The structure of the Cyberlindnera jadinii genome and its relation to Candida utilis analyzed by the occurrence of single nucleotide polymorphisms.</title>
        <authorList>
            <person name="Rupp O."/>
            <person name="Brinkrolf K."/>
            <person name="Buerth C."/>
            <person name="Kunigo M."/>
            <person name="Schneider J."/>
            <person name="Jaenicke S."/>
            <person name="Goesmann A."/>
            <person name="Puehler A."/>
            <person name="Jaeger K.-E."/>
            <person name="Ernst J.F."/>
        </authorList>
    </citation>
    <scope>NUCLEOTIDE SEQUENCE [LARGE SCALE GENOMIC DNA]</scope>
    <source>
        <strain evidence="11">ATCC 18201 / CBS 1600 / BCRC 20928 / JCM 3617 / NBRC 0987 / NRRL Y-1542</strain>
    </source>
</reference>
<dbReference type="GO" id="GO:0005697">
    <property type="term" value="C:telomerase holoenzyme complex"/>
    <property type="evidence" value="ECO:0007669"/>
    <property type="project" value="InterPro"/>
</dbReference>
<dbReference type="InterPro" id="IPR019437">
    <property type="entry name" value="TPP1/Est3"/>
</dbReference>
<comment type="function">
    <text evidence="8">Component of the telomerase complex involved in telomere replication. Stimulates RNA/DNA heteroduplex unwinding which favors the telomere replication by the telomerase.</text>
</comment>
<evidence type="ECO:0000256" key="5">
    <source>
        <dbReference type="ARBA" id="ARBA00023242"/>
    </source>
</evidence>
<dbReference type="Pfam" id="PF10341">
    <property type="entry name" value="TPP1"/>
    <property type="match status" value="1"/>
</dbReference>
<dbReference type="Gene3D" id="2.40.50.960">
    <property type="match status" value="1"/>
</dbReference>
<evidence type="ECO:0000313" key="11">
    <source>
        <dbReference type="Proteomes" id="UP000038830"/>
    </source>
</evidence>
<feature type="domain" description="Shelterin complex subunit TPP1/Est3" evidence="9">
    <location>
        <begin position="36"/>
        <end position="151"/>
    </location>
</feature>
<dbReference type="GO" id="GO:0007004">
    <property type="term" value="P:telomere maintenance via telomerase"/>
    <property type="evidence" value="ECO:0007669"/>
    <property type="project" value="InterPro"/>
</dbReference>
<evidence type="ECO:0000256" key="2">
    <source>
        <dbReference type="ARBA" id="ARBA00004574"/>
    </source>
</evidence>
<accession>A0A0H5C7S2</accession>
<evidence type="ECO:0000313" key="10">
    <source>
        <dbReference type="EMBL" id="CEP24345.1"/>
    </source>
</evidence>
<evidence type="ECO:0000259" key="9">
    <source>
        <dbReference type="Pfam" id="PF10341"/>
    </source>
</evidence>
<dbReference type="Proteomes" id="UP000038830">
    <property type="component" value="Unassembled WGS sequence"/>
</dbReference>
<dbReference type="GO" id="GO:0042162">
    <property type="term" value="F:telomeric DNA binding"/>
    <property type="evidence" value="ECO:0007669"/>
    <property type="project" value="InterPro"/>
</dbReference>
<dbReference type="GO" id="GO:0000781">
    <property type="term" value="C:chromosome, telomeric region"/>
    <property type="evidence" value="ECO:0007669"/>
    <property type="project" value="UniProtKB-SubCell"/>
</dbReference>
<comment type="similarity">
    <text evidence="6">Belongs to the EST3 family.</text>
</comment>
<evidence type="ECO:0000256" key="7">
    <source>
        <dbReference type="ARBA" id="ARBA00023906"/>
    </source>
</evidence>
<comment type="subcellular location">
    <subcellularLocation>
        <location evidence="2">Chromosome</location>
        <location evidence="2">Telomere</location>
    </subcellularLocation>
    <subcellularLocation>
        <location evidence="1">Nucleus</location>
    </subcellularLocation>
</comment>
<sequence length="173" mass="19876">MRVRQRKVIENDVLHSWLVDQLIQSYGPGLDVRNFGCDDVHAVKLLKFLKLQPDGTLLVSIADSVNSAVAILTSRCISQFEREQRCRITEYTTNTVVLISEITLKWLPLRKFQPLFGHFVPFKCHSYGILVIDRLEVLDSHQQPVGTTLESAYQNERYNAAVKPFQFEDVLID</sequence>
<gene>
    <name evidence="10" type="ORF">BN1211_5143</name>
</gene>
<evidence type="ECO:0000256" key="1">
    <source>
        <dbReference type="ARBA" id="ARBA00004123"/>
    </source>
</evidence>
<dbReference type="AlphaFoldDB" id="A0A0H5C7S2"/>
<keyword evidence="5" id="KW-0539">Nucleus</keyword>
<keyword evidence="3" id="KW-0158">Chromosome</keyword>
<name>A0A0H5C7S2_CYBJN</name>
<evidence type="ECO:0000256" key="4">
    <source>
        <dbReference type="ARBA" id="ARBA00022895"/>
    </source>
</evidence>
<evidence type="ECO:0000256" key="8">
    <source>
        <dbReference type="ARBA" id="ARBA00024878"/>
    </source>
</evidence>
<dbReference type="EMBL" id="CDQK01000006">
    <property type="protein sequence ID" value="CEP24345.1"/>
    <property type="molecule type" value="Genomic_DNA"/>
</dbReference>
<proteinExistence type="inferred from homology"/>
<organism evidence="10 11">
    <name type="scientific">Cyberlindnera jadinii (strain ATCC 18201 / CBS 1600 / BCRC 20928 / JCM 3617 / NBRC 0987 / NRRL Y-1542)</name>
    <name type="common">Torula yeast</name>
    <name type="synonym">Candida utilis</name>
    <dbReference type="NCBI Taxonomy" id="983966"/>
    <lineage>
        <taxon>Eukaryota</taxon>
        <taxon>Fungi</taxon>
        <taxon>Dikarya</taxon>
        <taxon>Ascomycota</taxon>
        <taxon>Saccharomycotina</taxon>
        <taxon>Saccharomycetes</taxon>
        <taxon>Phaffomycetales</taxon>
        <taxon>Phaffomycetaceae</taxon>
        <taxon>Cyberlindnera</taxon>
    </lineage>
</organism>
<evidence type="ECO:0000256" key="3">
    <source>
        <dbReference type="ARBA" id="ARBA00022454"/>
    </source>
</evidence>
<keyword evidence="4" id="KW-0779">Telomere</keyword>
<protein>
    <recommendedName>
        <fullName evidence="7">Telomere replication protein EST3</fullName>
    </recommendedName>
</protein>